<dbReference type="NCBIfam" id="TIGR01444">
    <property type="entry name" value="fkbM_fam"/>
    <property type="match status" value="1"/>
</dbReference>
<reference evidence="2 3" key="1">
    <citation type="submission" date="2019-04" db="EMBL/GenBank/DDBJ databases">
        <title>Draft genome sequence of Gemmobacter aestuarii sp. nov.</title>
        <authorList>
            <person name="Hameed A."/>
            <person name="Lin S.-Y."/>
            <person name="Shahina M."/>
            <person name="Lai W.-A."/>
            <person name="Young C.-C."/>
        </authorList>
    </citation>
    <scope>NUCLEOTIDE SEQUENCE [LARGE SCALE GENOMIC DNA]</scope>
    <source>
        <strain evidence="2 3">CC-PW-75</strain>
    </source>
</reference>
<dbReference type="GO" id="GO:0006888">
    <property type="term" value="P:endoplasmic reticulum to Golgi vesicle-mediated transport"/>
    <property type="evidence" value="ECO:0007669"/>
    <property type="project" value="TreeGrafter"/>
</dbReference>
<dbReference type="PANTHER" id="PTHR34009:SF2">
    <property type="entry name" value="PROTEIN STAR"/>
    <property type="match status" value="1"/>
</dbReference>
<name>A0A4V3V0U9_9RHOB</name>
<feature type="domain" description="Methyltransferase FkbM" evidence="1">
    <location>
        <begin position="103"/>
        <end position="265"/>
    </location>
</feature>
<keyword evidence="2" id="KW-0489">Methyltransferase</keyword>
<evidence type="ECO:0000313" key="3">
    <source>
        <dbReference type="Proteomes" id="UP000309450"/>
    </source>
</evidence>
<protein>
    <submittedName>
        <fullName evidence="2">FkbM family methyltransferase</fullName>
    </submittedName>
</protein>
<organism evidence="2 3">
    <name type="scientific">Aliigemmobacter aestuarii</name>
    <dbReference type="NCBI Taxonomy" id="1445661"/>
    <lineage>
        <taxon>Bacteria</taxon>
        <taxon>Pseudomonadati</taxon>
        <taxon>Pseudomonadota</taxon>
        <taxon>Alphaproteobacteria</taxon>
        <taxon>Rhodobacterales</taxon>
        <taxon>Paracoccaceae</taxon>
        <taxon>Aliigemmobacter</taxon>
    </lineage>
</organism>
<keyword evidence="3" id="KW-1185">Reference proteome</keyword>
<dbReference type="InterPro" id="IPR029063">
    <property type="entry name" value="SAM-dependent_MTases_sf"/>
</dbReference>
<sequence length="290" mass="33047">MAELNEKLLYETAWFARNAFAGVENCLHGRTDAARPLEAHFLRNLLIGLLDAQRADPSFRHADMLEFFAFCLPRLKDSHAQILQDLWALYMLGEKRGGFFVEFGACDGQKLSNTLLLERAYGWTGILAEPNPVWHEALKRNRTARICTDCVAARSGEVVEFLSADQMPELSRIAGIVPDDVHERNGNRDRQTRFAVNTISLNDLLESQGAPRVVDYLSLDTEGSEYEILRTTDFDRWSFRLISVEHAGETEKREAILTLLQSRGYTRWRPDLSRWDDWYVGESHAGSAPI</sequence>
<accession>A0A4V3V0U9</accession>
<dbReference type="Pfam" id="PF05050">
    <property type="entry name" value="Methyltransf_21"/>
    <property type="match status" value="1"/>
</dbReference>
<dbReference type="InterPro" id="IPR053202">
    <property type="entry name" value="EGF_Rcpt_Signaling_Reg"/>
</dbReference>
<dbReference type="Proteomes" id="UP000309450">
    <property type="component" value="Unassembled WGS sequence"/>
</dbReference>
<proteinExistence type="predicted"/>
<dbReference type="GO" id="GO:0005737">
    <property type="term" value="C:cytoplasm"/>
    <property type="evidence" value="ECO:0007669"/>
    <property type="project" value="GOC"/>
</dbReference>
<dbReference type="Gene3D" id="3.40.50.150">
    <property type="entry name" value="Vaccinia Virus protein VP39"/>
    <property type="match status" value="1"/>
</dbReference>
<keyword evidence="2" id="KW-0808">Transferase</keyword>
<dbReference type="GO" id="GO:0005886">
    <property type="term" value="C:plasma membrane"/>
    <property type="evidence" value="ECO:0007669"/>
    <property type="project" value="TreeGrafter"/>
</dbReference>
<dbReference type="RefSeq" id="WP_136393756.1">
    <property type="nucleotide sequence ID" value="NZ_SSND01000001.1"/>
</dbReference>
<dbReference type="InterPro" id="IPR006342">
    <property type="entry name" value="FkbM_mtfrase"/>
</dbReference>
<dbReference type="GO" id="GO:0008168">
    <property type="term" value="F:methyltransferase activity"/>
    <property type="evidence" value="ECO:0007669"/>
    <property type="project" value="UniProtKB-KW"/>
</dbReference>
<dbReference type="OrthoDB" id="938855at2"/>
<comment type="caution">
    <text evidence="2">The sequence shown here is derived from an EMBL/GenBank/DDBJ whole genome shotgun (WGS) entry which is preliminary data.</text>
</comment>
<dbReference type="GO" id="GO:0032259">
    <property type="term" value="P:methylation"/>
    <property type="evidence" value="ECO:0007669"/>
    <property type="project" value="UniProtKB-KW"/>
</dbReference>
<dbReference type="GO" id="GO:0016197">
    <property type="term" value="P:endosomal transport"/>
    <property type="evidence" value="ECO:0007669"/>
    <property type="project" value="TreeGrafter"/>
</dbReference>
<dbReference type="PANTHER" id="PTHR34009">
    <property type="entry name" value="PROTEIN STAR"/>
    <property type="match status" value="1"/>
</dbReference>
<evidence type="ECO:0000313" key="2">
    <source>
        <dbReference type="EMBL" id="THD85382.1"/>
    </source>
</evidence>
<gene>
    <name evidence="2" type="ORF">E7811_06715</name>
</gene>
<dbReference type="EMBL" id="SSND01000001">
    <property type="protein sequence ID" value="THD85382.1"/>
    <property type="molecule type" value="Genomic_DNA"/>
</dbReference>
<evidence type="ECO:0000259" key="1">
    <source>
        <dbReference type="Pfam" id="PF05050"/>
    </source>
</evidence>
<dbReference type="SUPFAM" id="SSF53335">
    <property type="entry name" value="S-adenosyl-L-methionine-dependent methyltransferases"/>
    <property type="match status" value="1"/>
</dbReference>
<dbReference type="AlphaFoldDB" id="A0A4V3V0U9"/>